<evidence type="ECO:0000313" key="2">
    <source>
        <dbReference type="EMBL" id="ACB40521.1"/>
    </source>
</evidence>
<evidence type="ECO:0000256" key="1">
    <source>
        <dbReference type="SAM" id="Coils"/>
    </source>
</evidence>
<keyword evidence="3" id="KW-1185">Reference proteome</keyword>
<protein>
    <submittedName>
        <fullName evidence="2">Uncharacterized protein</fullName>
    </submittedName>
</protein>
<dbReference type="EMBL" id="CP001014">
    <property type="protein sequence ID" value="ACB40521.1"/>
    <property type="molecule type" value="Genomic_DNA"/>
</dbReference>
<dbReference type="OrthoDB" id="28762at2157"/>
<keyword evidence="1" id="KW-0175">Coiled coil</keyword>
<dbReference type="RefSeq" id="WP_012350940.1">
    <property type="nucleotide sequence ID" value="NC_010525.1"/>
</dbReference>
<dbReference type="Proteomes" id="UP000001694">
    <property type="component" value="Chromosome"/>
</dbReference>
<gene>
    <name evidence="2" type="ordered locus">Tneu_1598</name>
</gene>
<sequence length="123" mass="14364">MEVEYLIEKLGRHLGGIDVEKVKSALRSRAEGAERILGIRLEETEAEVEAECRRIRGLLGRYKEEERRLTDLYRELKLLGVAPSDLEALKKRMREVRRRIRLYREIEKRCQGRSVSSQVGPQS</sequence>
<feature type="coiled-coil region" evidence="1">
    <location>
        <begin position="55"/>
        <end position="106"/>
    </location>
</feature>
<proteinExistence type="predicted"/>
<dbReference type="eggNOG" id="arCOG05665">
    <property type="taxonomic scope" value="Archaea"/>
</dbReference>
<dbReference type="GeneID" id="6165116"/>
<dbReference type="AlphaFoldDB" id="B1Y9X1"/>
<organism evidence="2 3">
    <name type="scientific">Pyrobaculum neutrophilum (strain DSM 2338 / JCM 9278 / NBRC 100436 / V24Sta)</name>
    <name type="common">Thermoproteus neutrophilus</name>
    <dbReference type="NCBI Taxonomy" id="444157"/>
    <lineage>
        <taxon>Archaea</taxon>
        <taxon>Thermoproteota</taxon>
        <taxon>Thermoprotei</taxon>
        <taxon>Thermoproteales</taxon>
        <taxon>Thermoproteaceae</taxon>
        <taxon>Pyrobaculum</taxon>
    </lineage>
</organism>
<evidence type="ECO:0000313" key="3">
    <source>
        <dbReference type="Proteomes" id="UP000001694"/>
    </source>
</evidence>
<dbReference type="HOGENOM" id="CLU_2103649_0_0_2"/>
<dbReference type="STRING" id="444157.Tneu_1598"/>
<dbReference type="KEGG" id="tne:Tneu_1598"/>
<reference evidence="2" key="1">
    <citation type="submission" date="2008-03" db="EMBL/GenBank/DDBJ databases">
        <title>Complete sequence of Thermoproteus neutrophilus V24Sta.</title>
        <authorList>
            <consortium name="US DOE Joint Genome Institute"/>
            <person name="Copeland A."/>
            <person name="Lucas S."/>
            <person name="Lapidus A."/>
            <person name="Glavina del Rio T."/>
            <person name="Dalin E."/>
            <person name="Tice H."/>
            <person name="Bruce D."/>
            <person name="Goodwin L."/>
            <person name="Pitluck S."/>
            <person name="Sims D."/>
            <person name="Brettin T."/>
            <person name="Detter J.C."/>
            <person name="Han C."/>
            <person name="Kuske C.R."/>
            <person name="Schmutz J."/>
            <person name="Larimer F."/>
            <person name="Land M."/>
            <person name="Hauser L."/>
            <person name="Kyrpides N."/>
            <person name="Mikhailova N."/>
            <person name="Biddle J.F."/>
            <person name="Zhang Z."/>
            <person name="Fitz-Gibbon S.T."/>
            <person name="Lowe T.M."/>
            <person name="Saltikov C."/>
            <person name="House C.H."/>
            <person name="Richardson P."/>
        </authorList>
    </citation>
    <scope>NUCLEOTIDE SEQUENCE [LARGE SCALE GENOMIC DNA]</scope>
    <source>
        <strain evidence="2">V24Sta</strain>
    </source>
</reference>
<accession>B1Y9X1</accession>
<name>B1Y9X1_PYRNV</name>